<dbReference type="EMBL" id="PJNI01000023">
    <property type="protein sequence ID" value="PKR79579.1"/>
    <property type="molecule type" value="Genomic_DNA"/>
</dbReference>
<dbReference type="InterPro" id="IPR011990">
    <property type="entry name" value="TPR-like_helical_dom_sf"/>
</dbReference>
<evidence type="ECO:0000256" key="1">
    <source>
        <dbReference type="SAM" id="SignalP"/>
    </source>
</evidence>
<feature type="chain" id="PRO_5014122363" description="Outer membrane lipoprotein BamD-like domain-containing protein" evidence="1">
    <location>
        <begin position="22"/>
        <end position="196"/>
    </location>
</feature>
<sequence>MRVYILIIAVLLTSYACNEKAQNNTQNEEITVESLKTSIKEMDDSLHAMMEKAKASDDYKMNRVAYHEAINRNKKFYETFPKDPYSETALNKIAALYFQLNIESESVKWRDTLLHNYPETPNKIGVLELQMNYYDYNEYDPEKIKFYANQLLAIENLPESKREQYEFRLEHIDKTFEELIEFQMENNENETDVKPK</sequence>
<dbReference type="Gene3D" id="1.25.40.10">
    <property type="entry name" value="Tetratricopeptide repeat domain"/>
    <property type="match status" value="1"/>
</dbReference>
<evidence type="ECO:0000313" key="3">
    <source>
        <dbReference type="Proteomes" id="UP000236654"/>
    </source>
</evidence>
<protein>
    <recommendedName>
        <fullName evidence="4">Outer membrane lipoprotein BamD-like domain-containing protein</fullName>
    </recommendedName>
</protein>
<dbReference type="RefSeq" id="WP_101335703.1">
    <property type="nucleotide sequence ID" value="NZ_PJNI01000023.1"/>
</dbReference>
<name>A0A2I0QZ50_9FLAO</name>
<comment type="caution">
    <text evidence="2">The sequence shown here is derived from an EMBL/GenBank/DDBJ whole genome shotgun (WGS) entry which is preliminary data.</text>
</comment>
<evidence type="ECO:0008006" key="4">
    <source>
        <dbReference type="Google" id="ProtNLM"/>
    </source>
</evidence>
<reference evidence="2 3" key="1">
    <citation type="submission" date="2017-12" db="EMBL/GenBank/DDBJ databases">
        <title>The draft genome sequence of Brumimicrobium saltpan LHR20.</title>
        <authorList>
            <person name="Do Z.-J."/>
            <person name="Luo H.-R."/>
        </authorList>
    </citation>
    <scope>NUCLEOTIDE SEQUENCE [LARGE SCALE GENOMIC DNA]</scope>
    <source>
        <strain evidence="2 3">LHR20</strain>
    </source>
</reference>
<dbReference type="OrthoDB" id="1467101at2"/>
<organism evidence="2 3">
    <name type="scientific">Brumimicrobium salinarum</name>
    <dbReference type="NCBI Taxonomy" id="2058658"/>
    <lineage>
        <taxon>Bacteria</taxon>
        <taxon>Pseudomonadati</taxon>
        <taxon>Bacteroidota</taxon>
        <taxon>Flavobacteriia</taxon>
        <taxon>Flavobacteriales</taxon>
        <taxon>Crocinitomicaceae</taxon>
        <taxon>Brumimicrobium</taxon>
    </lineage>
</organism>
<gene>
    <name evidence="2" type="ORF">CW751_14260</name>
</gene>
<dbReference type="AlphaFoldDB" id="A0A2I0QZ50"/>
<accession>A0A2I0QZ50</accession>
<keyword evidence="3" id="KW-1185">Reference proteome</keyword>
<evidence type="ECO:0000313" key="2">
    <source>
        <dbReference type="EMBL" id="PKR79579.1"/>
    </source>
</evidence>
<dbReference type="PROSITE" id="PS51257">
    <property type="entry name" value="PROKAR_LIPOPROTEIN"/>
    <property type="match status" value="1"/>
</dbReference>
<dbReference type="Proteomes" id="UP000236654">
    <property type="component" value="Unassembled WGS sequence"/>
</dbReference>
<keyword evidence="1" id="KW-0732">Signal</keyword>
<feature type="signal peptide" evidence="1">
    <location>
        <begin position="1"/>
        <end position="21"/>
    </location>
</feature>
<proteinExistence type="predicted"/>